<dbReference type="EMBL" id="CABFOC020000018">
    <property type="protein sequence ID" value="CAH0047058.1"/>
    <property type="molecule type" value="Genomic_DNA"/>
</dbReference>
<comment type="caution">
    <text evidence="2">The sequence shown here is derived from an EMBL/GenBank/DDBJ whole genome shotgun (WGS) entry which is preliminary data.</text>
</comment>
<evidence type="ECO:0000256" key="1">
    <source>
        <dbReference type="SAM" id="MobiDB-lite"/>
    </source>
</evidence>
<protein>
    <submittedName>
        <fullName evidence="2">Uncharacterized protein</fullName>
    </submittedName>
</protein>
<dbReference type="OrthoDB" id="5143233at2759"/>
<reference evidence="2 3" key="2">
    <citation type="submission" date="2021-10" db="EMBL/GenBank/DDBJ databases">
        <authorList>
            <person name="Piombo E."/>
        </authorList>
    </citation>
    <scope>NUCLEOTIDE SEQUENCE [LARGE SCALE GENOMIC DNA]</scope>
</reference>
<proteinExistence type="predicted"/>
<feature type="region of interest" description="Disordered" evidence="1">
    <location>
        <begin position="1"/>
        <end position="28"/>
    </location>
</feature>
<evidence type="ECO:0000313" key="2">
    <source>
        <dbReference type="EMBL" id="CAH0047058.1"/>
    </source>
</evidence>
<name>A0A9N9Z0X1_9HYPO</name>
<evidence type="ECO:0000313" key="3">
    <source>
        <dbReference type="Proteomes" id="UP000775872"/>
    </source>
</evidence>
<organism evidence="2 3">
    <name type="scientific">Clonostachys solani</name>
    <dbReference type="NCBI Taxonomy" id="160281"/>
    <lineage>
        <taxon>Eukaryota</taxon>
        <taxon>Fungi</taxon>
        <taxon>Dikarya</taxon>
        <taxon>Ascomycota</taxon>
        <taxon>Pezizomycotina</taxon>
        <taxon>Sordariomycetes</taxon>
        <taxon>Hypocreomycetidae</taxon>
        <taxon>Hypocreales</taxon>
        <taxon>Bionectriaceae</taxon>
        <taxon>Clonostachys</taxon>
    </lineage>
</organism>
<keyword evidence="3" id="KW-1185">Reference proteome</keyword>
<gene>
    <name evidence="2" type="ORF">CSOL1703_00013297</name>
</gene>
<dbReference type="Proteomes" id="UP000775872">
    <property type="component" value="Unassembled WGS sequence"/>
</dbReference>
<dbReference type="AlphaFoldDB" id="A0A9N9Z0X1"/>
<sequence length="319" mass="35998">MSPARRRASSSSDPHQERQMKVAAREKAKRDVTTSLSMAWNGQGWIPDDIRNCRRSPGSGTTDLTILRLIWRVTQKAVSMNISLLSLWQPDGVLRESYSDSAPMWRKNLHQAARDESWSLGAPRPEGNQFTERTHQSDLADIVTVSDQDKPRHEFGTEDEPMADGDTEGFQETSAHVSADEASICIWGSIDGSSIEELEEQGRELKIEAGHATTRIMRTKELPDNIRGKIAALSDVQLGVKSLLDNGFRRPDTSTPDMKEHVKFLEDASQQRKLSLDKELAEVLNEERASHRDLYKIREKQKLIAHILNYKAAIERSDV</sequence>
<feature type="compositionally biased region" description="Basic and acidic residues" evidence="1">
    <location>
        <begin position="14"/>
        <end position="28"/>
    </location>
</feature>
<accession>A0A9N9Z0X1</accession>
<reference evidence="3" key="1">
    <citation type="submission" date="2019-06" db="EMBL/GenBank/DDBJ databases">
        <authorList>
            <person name="Broberg M."/>
        </authorList>
    </citation>
    <scope>NUCLEOTIDE SEQUENCE [LARGE SCALE GENOMIC DNA]</scope>
</reference>